<dbReference type="SUPFAM" id="SSF48230">
    <property type="entry name" value="Chondroitin AC/alginate lyase"/>
    <property type="match status" value="1"/>
</dbReference>
<accession>A0A1M6VSY7</accession>
<feature type="chain" id="PRO_5012341857" evidence="2">
    <location>
        <begin position="26"/>
        <end position="653"/>
    </location>
</feature>
<dbReference type="AlphaFoldDB" id="A0A1M6VSY7"/>
<dbReference type="PANTHER" id="PTHR38045">
    <property type="entry name" value="CHROMOSOME 1, WHOLE GENOME SHOTGUN SEQUENCE"/>
    <property type="match status" value="1"/>
</dbReference>
<dbReference type="PANTHER" id="PTHR38045:SF1">
    <property type="entry name" value="HEPARINASE II_III-LIKE PROTEIN"/>
    <property type="match status" value="1"/>
</dbReference>
<dbReference type="InterPro" id="IPR008929">
    <property type="entry name" value="Chondroitin_lyas"/>
</dbReference>
<dbReference type="Pfam" id="PF07940">
    <property type="entry name" value="Hepar_II_III_C"/>
    <property type="match status" value="1"/>
</dbReference>
<dbReference type="RefSeq" id="WP_073077408.1">
    <property type="nucleotide sequence ID" value="NZ_FRBL01000001.1"/>
</dbReference>
<dbReference type="GO" id="GO:0016829">
    <property type="term" value="F:lyase activity"/>
    <property type="evidence" value="ECO:0007669"/>
    <property type="project" value="InterPro"/>
</dbReference>
<evidence type="ECO:0000313" key="4">
    <source>
        <dbReference type="EMBL" id="SHK84588.1"/>
    </source>
</evidence>
<keyword evidence="5" id="KW-1185">Reference proteome</keyword>
<dbReference type="STRING" id="1419482.SAMN05444266_101350"/>
<sequence>MRLNHTIFHVVLATGLCLSAHTIMAQQKTTPNYLENAWKQAGGAAAITDAAAWQQQLKQRIAAKIAALDATTRKAMIADAEKAMSFQWPSITAEVYLQFRDNGNRINFENIQFERRKVLSTLIAGEMAENKGRFLPQIVNGLWLILEESTWVLPAHIGAQKLGSNLPDPNEQVIDLFAGETAMTLSWAQFLLRSELDKYSVIVNKRIDYELEKRIYTPYLERNDFWWMGFKGGQVNNWNIWINSNVLKAALLNLTNTDKRNRVIEKSIRSADNFVNAYAPDGGCDEGPSYWGHAGGKLIELLDDLYSSSGGRLDFSNNKLMHAIGAYIYKMHVDSNRFVNFADASARSIPPSQDVFMYGKMYNDEQLQQFGAYLNQLERRGGDNIRISALGIFVYKLLLGDEMQRTKAVAPYTGVNWLPDLQVLSLRSRPGSSAGLFFAAQGGHNAESHNHNDVGNFVLYMNGKPAIIDVGVGTYTKQTFSKDRYKLWYMQSQWHNCPTINGVQQKDGRAFQANNVQFTPQKSAYKLQMDIAAAYPAEAEVSKWQRTYNFIPGKQRLELTEAYVLKTWKEAFREHFMTCLPADVSKAGKIVLSAKEGTLVITYNPAEFAVETEQQEIADGRLSPVWGNSVTRITLVSKGKQLAGSHSIGFTME</sequence>
<dbReference type="Gene3D" id="2.70.98.70">
    <property type="match status" value="1"/>
</dbReference>
<protein>
    <submittedName>
        <fullName evidence="4">Heparinase II/III-like protein</fullName>
    </submittedName>
</protein>
<dbReference type="GO" id="GO:0030313">
    <property type="term" value="C:cell envelope"/>
    <property type="evidence" value="ECO:0007669"/>
    <property type="project" value="UniProtKB-SubCell"/>
</dbReference>
<comment type="subcellular location">
    <subcellularLocation>
        <location evidence="1">Cell envelope</location>
    </subcellularLocation>
</comment>
<dbReference type="EMBL" id="FRBL01000001">
    <property type="protein sequence ID" value="SHK84588.1"/>
    <property type="molecule type" value="Genomic_DNA"/>
</dbReference>
<evidence type="ECO:0000259" key="3">
    <source>
        <dbReference type="Pfam" id="PF07940"/>
    </source>
</evidence>
<reference evidence="4 5" key="1">
    <citation type="submission" date="2016-11" db="EMBL/GenBank/DDBJ databases">
        <authorList>
            <person name="Jaros S."/>
            <person name="Januszkiewicz K."/>
            <person name="Wedrychowicz H."/>
        </authorList>
    </citation>
    <scope>NUCLEOTIDE SEQUENCE [LARGE SCALE GENOMIC DNA]</scope>
    <source>
        <strain evidence="4 5">DSM 27406</strain>
    </source>
</reference>
<gene>
    <name evidence="4" type="ORF">SAMN05444266_101350</name>
</gene>
<dbReference type="InterPro" id="IPR012480">
    <property type="entry name" value="Hepar_II_III_C"/>
</dbReference>
<dbReference type="Gene3D" id="1.50.10.100">
    <property type="entry name" value="Chondroitin AC/alginate lyase"/>
    <property type="match status" value="1"/>
</dbReference>
<keyword evidence="2" id="KW-0732">Signal</keyword>
<dbReference type="OrthoDB" id="9793856at2"/>
<evidence type="ECO:0000313" key="5">
    <source>
        <dbReference type="Proteomes" id="UP000184420"/>
    </source>
</evidence>
<feature type="signal peptide" evidence="2">
    <location>
        <begin position="1"/>
        <end position="25"/>
    </location>
</feature>
<name>A0A1M6VSY7_9BACT</name>
<organism evidence="4 5">
    <name type="scientific">Chitinophaga jiangningensis</name>
    <dbReference type="NCBI Taxonomy" id="1419482"/>
    <lineage>
        <taxon>Bacteria</taxon>
        <taxon>Pseudomonadati</taxon>
        <taxon>Bacteroidota</taxon>
        <taxon>Chitinophagia</taxon>
        <taxon>Chitinophagales</taxon>
        <taxon>Chitinophagaceae</taxon>
        <taxon>Chitinophaga</taxon>
    </lineage>
</organism>
<proteinExistence type="predicted"/>
<evidence type="ECO:0000256" key="2">
    <source>
        <dbReference type="SAM" id="SignalP"/>
    </source>
</evidence>
<dbReference type="Proteomes" id="UP000184420">
    <property type="component" value="Unassembled WGS sequence"/>
</dbReference>
<feature type="domain" description="Heparinase II/III-like C-terminal" evidence="3">
    <location>
        <begin position="439"/>
        <end position="561"/>
    </location>
</feature>
<evidence type="ECO:0000256" key="1">
    <source>
        <dbReference type="ARBA" id="ARBA00004196"/>
    </source>
</evidence>